<feature type="transmembrane region" description="Helical" evidence="6">
    <location>
        <begin position="184"/>
        <end position="202"/>
    </location>
</feature>
<feature type="transmembrane region" description="Helical" evidence="6">
    <location>
        <begin position="495"/>
        <end position="522"/>
    </location>
</feature>
<feature type="transmembrane region" description="Helical" evidence="6">
    <location>
        <begin position="118"/>
        <end position="137"/>
    </location>
</feature>
<reference evidence="7 8" key="1">
    <citation type="journal article" date="2019" name="Nat. Microbiol.">
        <title>Mediterranean grassland soil C-N compound turnover is dependent on rainfall and depth, and is mediated by genomically divergent microorganisms.</title>
        <authorList>
            <person name="Diamond S."/>
            <person name="Andeer P.F."/>
            <person name="Li Z."/>
            <person name="Crits-Christoph A."/>
            <person name="Burstein D."/>
            <person name="Anantharaman K."/>
            <person name="Lane K.R."/>
            <person name="Thomas B.C."/>
            <person name="Pan C."/>
            <person name="Northen T.R."/>
            <person name="Banfield J.F."/>
        </authorList>
    </citation>
    <scope>NUCLEOTIDE SEQUENCE [LARGE SCALE GENOMIC DNA]</scope>
    <source>
        <strain evidence="7">WS_2</strain>
    </source>
</reference>
<accession>A0A538T1L1</accession>
<dbReference type="CDD" id="cd13128">
    <property type="entry name" value="MATE_Wzx_like"/>
    <property type="match status" value="1"/>
</dbReference>
<dbReference type="PANTHER" id="PTHR43424">
    <property type="entry name" value="LOCUS PUTATIVE PROTEIN 1-RELATED"/>
    <property type="match status" value="1"/>
</dbReference>
<feature type="compositionally biased region" description="Basic residues" evidence="5">
    <location>
        <begin position="1"/>
        <end position="19"/>
    </location>
</feature>
<feature type="region of interest" description="Disordered" evidence="5">
    <location>
        <begin position="1"/>
        <end position="31"/>
    </location>
</feature>
<keyword evidence="4 6" id="KW-0472">Membrane</keyword>
<feature type="transmembrane region" description="Helical" evidence="6">
    <location>
        <begin position="143"/>
        <end position="164"/>
    </location>
</feature>
<evidence type="ECO:0000256" key="2">
    <source>
        <dbReference type="ARBA" id="ARBA00022692"/>
    </source>
</evidence>
<feature type="transmembrane region" description="Helical" evidence="6">
    <location>
        <begin position="470"/>
        <end position="488"/>
    </location>
</feature>
<feature type="transmembrane region" description="Helical" evidence="6">
    <location>
        <begin position="528"/>
        <end position="548"/>
    </location>
</feature>
<dbReference type="AlphaFoldDB" id="A0A538T1L1"/>
<dbReference type="Pfam" id="PF01943">
    <property type="entry name" value="Polysacc_synt"/>
    <property type="match status" value="1"/>
</dbReference>
<evidence type="ECO:0000256" key="6">
    <source>
        <dbReference type="SAM" id="Phobius"/>
    </source>
</evidence>
<dbReference type="PANTHER" id="PTHR43424:SF1">
    <property type="entry name" value="LOCUS PUTATIVE PROTEIN 1-RELATED"/>
    <property type="match status" value="1"/>
</dbReference>
<evidence type="ECO:0000256" key="5">
    <source>
        <dbReference type="SAM" id="MobiDB-lite"/>
    </source>
</evidence>
<feature type="transmembrane region" description="Helical" evidence="6">
    <location>
        <begin position="305"/>
        <end position="327"/>
    </location>
</feature>
<feature type="compositionally biased region" description="Basic and acidic residues" evidence="5">
    <location>
        <begin position="72"/>
        <end position="81"/>
    </location>
</feature>
<proteinExistence type="predicted"/>
<name>A0A538T1L1_UNCEI</name>
<keyword evidence="2 6" id="KW-0812">Transmembrane</keyword>
<dbReference type="Proteomes" id="UP000317716">
    <property type="component" value="Unassembled WGS sequence"/>
</dbReference>
<feature type="transmembrane region" description="Helical" evidence="6">
    <location>
        <begin position="257"/>
        <end position="284"/>
    </location>
</feature>
<comment type="subcellular location">
    <subcellularLocation>
        <location evidence="1">Membrane</location>
        <topology evidence="1">Multi-pass membrane protein</topology>
    </subcellularLocation>
</comment>
<feature type="transmembrane region" description="Helical" evidence="6">
    <location>
        <begin position="339"/>
        <end position="360"/>
    </location>
</feature>
<evidence type="ECO:0000313" key="8">
    <source>
        <dbReference type="Proteomes" id="UP000317716"/>
    </source>
</evidence>
<feature type="transmembrane region" description="Helical" evidence="6">
    <location>
        <begin position="445"/>
        <end position="464"/>
    </location>
</feature>
<evidence type="ECO:0000256" key="3">
    <source>
        <dbReference type="ARBA" id="ARBA00022989"/>
    </source>
</evidence>
<evidence type="ECO:0000313" key="7">
    <source>
        <dbReference type="EMBL" id="TMQ57520.1"/>
    </source>
</evidence>
<keyword evidence="3 6" id="KW-1133">Transmembrane helix</keyword>
<organism evidence="7 8">
    <name type="scientific">Eiseniibacteriota bacterium</name>
    <dbReference type="NCBI Taxonomy" id="2212470"/>
    <lineage>
        <taxon>Bacteria</taxon>
        <taxon>Candidatus Eiseniibacteriota</taxon>
    </lineage>
</organism>
<comment type="caution">
    <text evidence="7">The sequence shown here is derived from an EMBL/GenBank/DDBJ whole genome shotgun (WGS) entry which is preliminary data.</text>
</comment>
<feature type="transmembrane region" description="Helical" evidence="6">
    <location>
        <begin position="381"/>
        <end position="405"/>
    </location>
</feature>
<dbReference type="PROSITE" id="PS51257">
    <property type="entry name" value="PROKAR_LIPOPROTEIN"/>
    <property type="match status" value="1"/>
</dbReference>
<dbReference type="InterPro" id="IPR052556">
    <property type="entry name" value="PolySynth_Transporter"/>
</dbReference>
<protein>
    <submittedName>
        <fullName evidence="7">Flippase</fullName>
    </submittedName>
</protein>
<dbReference type="EMBL" id="VBOS01000120">
    <property type="protein sequence ID" value="TMQ57520.1"/>
    <property type="molecule type" value="Genomic_DNA"/>
</dbReference>
<feature type="region of interest" description="Disordered" evidence="5">
    <location>
        <begin position="45"/>
        <end position="102"/>
    </location>
</feature>
<gene>
    <name evidence="7" type="ORF">E6K72_03595</name>
</gene>
<sequence>MARPARRRLRWRARSHARPCIRSPSNACTSGTTGCCWRWCAPWRKPRGPSQPDGAPPRRSRRRPRRLLPSPGHERARHDSGEAAVSRAARETGQESETTDRPATVIGRGFSFRLGAQALSALVNVAGMVLLGGYLAASGYGQYAFYYALVPLVAALSDLGVGAIVTREVARDQALGARTLGDAILVKGVVSAALLLIVTVSAPRLLDPQRLIDISQDIGVWFFRAHDRQDLEGLTLLAGQGLWLAGIGLCAGLRLPVAFAIGVSTLAFALRALLAAVILSRGLYLPVFAPEARRLKSLVAEGLPFGLAMFTVVLYGRVGVLLLKWLANDSAVAYFNVGYMLSQPLGFISSALSISAFPSIARRAQNGSRGMGDVLRKTIKYQLVMAVPIAVGLSLLAERVIPFLFRHGDFHAAGGALRILSLGLPLIFLNLTSRYVLTAMNAQRSYLVAIVIGLAVNLALSAALARPLGAVGACVGLLGGELAVFLACQRILGRFVGITTIAAEMAKPALAGVVMGLAVIALRPANLLLVPFVGALAYVGMLFALRVFGRDELRVLRGVYVSFRLPGSALLMRARNHS</sequence>
<evidence type="ECO:0000256" key="1">
    <source>
        <dbReference type="ARBA" id="ARBA00004141"/>
    </source>
</evidence>
<evidence type="ECO:0000256" key="4">
    <source>
        <dbReference type="ARBA" id="ARBA00023136"/>
    </source>
</evidence>
<feature type="transmembrane region" description="Helical" evidence="6">
    <location>
        <begin position="411"/>
        <end position="433"/>
    </location>
</feature>
<dbReference type="InterPro" id="IPR002797">
    <property type="entry name" value="Polysacc_synth"/>
</dbReference>
<dbReference type="GO" id="GO:0016020">
    <property type="term" value="C:membrane"/>
    <property type="evidence" value="ECO:0007669"/>
    <property type="project" value="UniProtKB-SubCell"/>
</dbReference>